<dbReference type="PATRIC" id="fig|234621.6.peg.301"/>
<reference evidence="1 2" key="2">
    <citation type="journal article" date="2006" name="Environ. Microbiol.">
        <title>Sequence analysis of three plasmids harboured in Rhodococcus erythropolis strain PR4.</title>
        <authorList>
            <person name="Sekine M."/>
            <person name="Tanikawa S."/>
            <person name="Omata S."/>
            <person name="Saito M."/>
            <person name="Fujisawa T."/>
            <person name="Tsukatani N."/>
            <person name="Tajima T."/>
            <person name="Sekigawa T."/>
            <person name="Kosugi H."/>
            <person name="Matsuo Y."/>
            <person name="Nishiko R."/>
            <person name="Imamura K."/>
            <person name="Ito M."/>
            <person name="Narita H."/>
            <person name="Tago S."/>
            <person name="Fujita N."/>
            <person name="Harayama S."/>
        </authorList>
    </citation>
    <scope>NUCLEOTIDE SEQUENCE [LARGE SCALE GENOMIC DNA]</scope>
    <source>
        <strain evidence="2">PR4 / NBRC 100887</strain>
        <plasmid evidence="1 2">pREL1</plasmid>
    </source>
</reference>
<sequence>MRAADGMIAYARRCGTGTEELPTVFADFLSDAHHLADALGVDWAEATRNGEGHYTAELYGTE</sequence>
<evidence type="ECO:0000313" key="1">
    <source>
        <dbReference type="EMBL" id="BAE46116.1"/>
    </source>
</evidence>
<keyword evidence="1" id="KW-0614">Plasmid</keyword>
<reference evidence="2" key="1">
    <citation type="submission" date="2005-03" db="EMBL/GenBank/DDBJ databases">
        <title>Comparison of the complete genome sequences of Rhodococcus erythropolis PR4 and Rhodococcus opacus B4.</title>
        <authorList>
            <person name="Takarada H."/>
            <person name="Sekine M."/>
            <person name="Hosoyama A."/>
            <person name="Yamada R."/>
            <person name="Fujisawa T."/>
            <person name="Omata S."/>
            <person name="Shimizu A."/>
            <person name="Tsukatani N."/>
            <person name="Tanikawa S."/>
            <person name="Fujita N."/>
            <person name="Harayama S."/>
        </authorList>
    </citation>
    <scope>NUCLEOTIDE SEQUENCE [LARGE SCALE GENOMIC DNA]</scope>
    <source>
        <strain evidence="2">PR4 / NBRC 100887</strain>
        <plasmid evidence="2">pREL1</plasmid>
    </source>
</reference>
<protein>
    <submittedName>
        <fullName evidence="1">Uncharacterized protein</fullName>
    </submittedName>
</protein>
<name>Q3L9J7_RHOE4</name>
<proteinExistence type="predicted"/>
<gene>
    <name evidence="1" type="ordered locus">RER_pREL1-01730</name>
</gene>
<dbReference type="EMBL" id="AP008931">
    <property type="protein sequence ID" value="BAE46116.1"/>
    <property type="molecule type" value="Genomic_DNA"/>
</dbReference>
<dbReference type="AlphaFoldDB" id="Q3L9J7"/>
<organism evidence="1 2">
    <name type="scientific">Rhodococcus erythropolis (strain PR4 / NBRC 100887)</name>
    <dbReference type="NCBI Taxonomy" id="234621"/>
    <lineage>
        <taxon>Bacteria</taxon>
        <taxon>Bacillati</taxon>
        <taxon>Actinomycetota</taxon>
        <taxon>Actinomycetes</taxon>
        <taxon>Mycobacteriales</taxon>
        <taxon>Nocardiaceae</taxon>
        <taxon>Rhodococcus</taxon>
        <taxon>Rhodococcus erythropolis group</taxon>
    </lineage>
</organism>
<accession>Q3L9J7</accession>
<dbReference type="HOGENOM" id="CLU_2901269_0_0_11"/>
<dbReference type="Proteomes" id="UP000002204">
    <property type="component" value="Plasmid pREL1"/>
</dbReference>
<evidence type="ECO:0000313" key="2">
    <source>
        <dbReference type="Proteomes" id="UP000002204"/>
    </source>
</evidence>
<dbReference type="KEGG" id="rer:RER_pREL1-01730"/>
<geneLocation type="plasmid" evidence="1 2">
    <name>pREL1</name>
</geneLocation>